<dbReference type="GO" id="GO:0016747">
    <property type="term" value="F:acyltransferase activity, transferring groups other than amino-acyl groups"/>
    <property type="evidence" value="ECO:0007669"/>
    <property type="project" value="InterPro"/>
</dbReference>
<evidence type="ECO:0000256" key="6">
    <source>
        <dbReference type="ARBA" id="ARBA00032316"/>
    </source>
</evidence>
<dbReference type="InterPro" id="IPR002155">
    <property type="entry name" value="Thiolase"/>
</dbReference>
<evidence type="ECO:0000256" key="3">
    <source>
        <dbReference type="ARBA" id="ARBA00022679"/>
    </source>
</evidence>
<keyword evidence="10" id="KW-1185">Reference proteome</keyword>
<reference evidence="9 10" key="1">
    <citation type="submission" date="2019-09" db="EMBL/GenBank/DDBJ databases">
        <authorList>
            <person name="Duangmal K."/>
            <person name="Teo W.F.A."/>
            <person name="Lipun K."/>
        </authorList>
    </citation>
    <scope>NUCLEOTIDE SEQUENCE [LARGE SCALE GENOMIC DNA]</scope>
    <source>
        <strain evidence="9 10">K1PN6</strain>
    </source>
</reference>
<keyword evidence="4" id="KW-0445">Lipid transport</keyword>
<evidence type="ECO:0000259" key="8">
    <source>
        <dbReference type="Pfam" id="PF22691"/>
    </source>
</evidence>
<dbReference type="EC" id="2.3.1.176" evidence="1"/>
<dbReference type="Pfam" id="PF00108">
    <property type="entry name" value="Thiolase_N"/>
    <property type="match status" value="1"/>
</dbReference>
<keyword evidence="2" id="KW-0813">Transport</keyword>
<comment type="caution">
    <text evidence="9">The sequence shown here is derived from an EMBL/GenBank/DDBJ whole genome shotgun (WGS) entry which is preliminary data.</text>
</comment>
<evidence type="ECO:0000313" key="10">
    <source>
        <dbReference type="Proteomes" id="UP000373149"/>
    </source>
</evidence>
<sequence length="391" mass="40342">MSKVFIAGVGMTRFGRNLRRGEQAMVQTVVREALADSGVPDDAVQRVFMANAAAGLVSGQEMIRGQVALQGTRLAGVPLVNVENACASGSSAVQLAFEAILAGRCEVALVVGVEKMSHENKARTFGALQGATDVAVSPRGDDGTPARNSVFIEVYAHEAKRYLDDYEAAIEDFAAVAVKNRTHASLNPRAQYQQTQTLEEVLAGRMVVDPLTLPMCSPTTDGAAAVVLCSESYARRHGRGRCEIRATRLTAGQGEGSAPVAVAALAAYEDAGIGPEDLHLLELHDAAAPAEILQYAEVGLCTAGEGHVLARSGATALGGRLPVNVSGGLMSRGHPIGATGCAQLVELYDQLLGRAGGRQVDGAQVAMAVNAGGWLAGAYAAAVATVLVGVG</sequence>
<dbReference type="AlphaFoldDB" id="A0A5N8WJ57"/>
<evidence type="ECO:0000256" key="5">
    <source>
        <dbReference type="ARBA" id="ARBA00023121"/>
    </source>
</evidence>
<dbReference type="GO" id="GO:0008289">
    <property type="term" value="F:lipid binding"/>
    <property type="evidence" value="ECO:0007669"/>
    <property type="project" value="UniProtKB-KW"/>
</dbReference>
<dbReference type="InterPro" id="IPR020616">
    <property type="entry name" value="Thiolase_N"/>
</dbReference>
<evidence type="ECO:0000259" key="7">
    <source>
        <dbReference type="Pfam" id="PF00108"/>
    </source>
</evidence>
<keyword evidence="3" id="KW-0808">Transferase</keyword>
<feature type="domain" description="Thiolase N-terminal" evidence="7">
    <location>
        <begin position="4"/>
        <end position="232"/>
    </location>
</feature>
<dbReference type="InterPro" id="IPR016039">
    <property type="entry name" value="Thiolase-like"/>
</dbReference>
<dbReference type="RefSeq" id="WP_322619730.1">
    <property type="nucleotide sequence ID" value="NZ_VMNX01000003.1"/>
</dbReference>
<evidence type="ECO:0000256" key="4">
    <source>
        <dbReference type="ARBA" id="ARBA00023055"/>
    </source>
</evidence>
<dbReference type="PIRSF" id="PIRSF000429">
    <property type="entry name" value="Ac-CoA_Ac_transf"/>
    <property type="match status" value="1"/>
</dbReference>
<feature type="domain" description="Thiolase C-terminal" evidence="8">
    <location>
        <begin position="259"/>
        <end position="379"/>
    </location>
</feature>
<dbReference type="PROSITE" id="PS00737">
    <property type="entry name" value="THIOLASE_2"/>
    <property type="match status" value="1"/>
</dbReference>
<evidence type="ECO:0000256" key="2">
    <source>
        <dbReference type="ARBA" id="ARBA00022448"/>
    </source>
</evidence>
<evidence type="ECO:0000256" key="1">
    <source>
        <dbReference type="ARBA" id="ARBA00012352"/>
    </source>
</evidence>
<proteinExistence type="predicted"/>
<dbReference type="Gene3D" id="3.40.47.10">
    <property type="match status" value="1"/>
</dbReference>
<dbReference type="PANTHER" id="PTHR42870:SF1">
    <property type="entry name" value="NON-SPECIFIC LIPID-TRANSFER PROTEIN-LIKE 2"/>
    <property type="match status" value="1"/>
</dbReference>
<dbReference type="Proteomes" id="UP000373149">
    <property type="component" value="Unassembled WGS sequence"/>
</dbReference>
<dbReference type="InterPro" id="IPR055140">
    <property type="entry name" value="Thiolase_C_2"/>
</dbReference>
<protein>
    <recommendedName>
        <fullName evidence="1">propanoyl-CoA C-acyltransferase</fullName>
        <ecNumber evidence="1">2.3.1.176</ecNumber>
    </recommendedName>
    <alternativeName>
        <fullName evidence="6">Propanoyl-CoA C-acyltransferase</fullName>
    </alternativeName>
</protein>
<dbReference type="CDD" id="cd00829">
    <property type="entry name" value="SCP-x_thiolase"/>
    <property type="match status" value="1"/>
</dbReference>
<dbReference type="PANTHER" id="PTHR42870">
    <property type="entry name" value="ACETYL-COA C-ACETYLTRANSFERASE"/>
    <property type="match status" value="1"/>
</dbReference>
<dbReference type="InterPro" id="IPR020613">
    <property type="entry name" value="Thiolase_CS"/>
</dbReference>
<dbReference type="EMBL" id="VMNX01000003">
    <property type="protein sequence ID" value="MPY47483.1"/>
    <property type="molecule type" value="Genomic_DNA"/>
</dbReference>
<gene>
    <name evidence="9" type="ORF">FPZ41_02285</name>
</gene>
<dbReference type="GO" id="GO:0006869">
    <property type="term" value="P:lipid transport"/>
    <property type="evidence" value="ECO:0007669"/>
    <property type="project" value="UniProtKB-KW"/>
</dbReference>
<keyword evidence="5" id="KW-0446">Lipid-binding</keyword>
<name>A0A5N8WJ57_9ACTN</name>
<organism evidence="9 10">
    <name type="scientific">Streptomyces acidicola</name>
    <dbReference type="NCBI Taxonomy" id="2596892"/>
    <lineage>
        <taxon>Bacteria</taxon>
        <taxon>Bacillati</taxon>
        <taxon>Actinomycetota</taxon>
        <taxon>Actinomycetes</taxon>
        <taxon>Kitasatosporales</taxon>
        <taxon>Streptomycetaceae</taxon>
        <taxon>Streptomyces</taxon>
    </lineage>
</organism>
<dbReference type="SUPFAM" id="SSF53901">
    <property type="entry name" value="Thiolase-like"/>
    <property type="match status" value="2"/>
</dbReference>
<dbReference type="Pfam" id="PF22691">
    <property type="entry name" value="Thiolase_C_1"/>
    <property type="match status" value="1"/>
</dbReference>
<evidence type="ECO:0000313" key="9">
    <source>
        <dbReference type="EMBL" id="MPY47483.1"/>
    </source>
</evidence>
<accession>A0A5N8WJ57</accession>